<dbReference type="KEGG" id="thg:TCELL_0999"/>
<protein>
    <submittedName>
        <fullName evidence="7">Membrane-bound hydrogenase, subunit NuoI</fullName>
    </submittedName>
</protein>
<dbReference type="PANTHER" id="PTHR10849:SF35">
    <property type="entry name" value="FORMATE HYDROGENLYASE SUBUNIT 6-RELATED"/>
    <property type="match status" value="1"/>
</dbReference>
<evidence type="ECO:0000259" key="6">
    <source>
        <dbReference type="PROSITE" id="PS51379"/>
    </source>
</evidence>
<feature type="domain" description="4Fe-4S ferredoxin-type" evidence="6">
    <location>
        <begin position="37"/>
        <end position="66"/>
    </location>
</feature>
<dbReference type="SUPFAM" id="SSF54862">
    <property type="entry name" value="4Fe-4S ferredoxins"/>
    <property type="match status" value="1"/>
</dbReference>
<organism evidence="7 8">
    <name type="scientific">Thermogladius calderae (strain DSM 22663 / VKM B-2946 / 1633)</name>
    <dbReference type="NCBI Taxonomy" id="1184251"/>
    <lineage>
        <taxon>Archaea</taxon>
        <taxon>Thermoproteota</taxon>
        <taxon>Thermoprotei</taxon>
        <taxon>Desulfurococcales</taxon>
        <taxon>Desulfurococcaceae</taxon>
        <taxon>Thermogladius</taxon>
    </lineage>
</organism>
<dbReference type="PROSITE" id="PS00198">
    <property type="entry name" value="4FE4S_FER_1"/>
    <property type="match status" value="2"/>
</dbReference>
<keyword evidence="2" id="KW-0479">Metal-binding</keyword>
<evidence type="ECO:0000313" key="7">
    <source>
        <dbReference type="EMBL" id="AFK51422.1"/>
    </source>
</evidence>
<dbReference type="InterPro" id="IPR017900">
    <property type="entry name" value="4Fe4S_Fe_S_CS"/>
</dbReference>
<keyword evidence="1" id="KW-0004">4Fe-4S</keyword>
<keyword evidence="8" id="KW-1185">Reference proteome</keyword>
<dbReference type="GO" id="GO:0016020">
    <property type="term" value="C:membrane"/>
    <property type="evidence" value="ECO:0007669"/>
    <property type="project" value="InterPro"/>
</dbReference>
<name>I3TF84_THEC1</name>
<keyword evidence="3" id="KW-0677">Repeat</keyword>
<dbReference type="GO" id="GO:0051539">
    <property type="term" value="F:4 iron, 4 sulfur cluster binding"/>
    <property type="evidence" value="ECO:0007669"/>
    <property type="project" value="UniProtKB-KW"/>
</dbReference>
<dbReference type="GO" id="GO:0003954">
    <property type="term" value="F:NADH dehydrogenase activity"/>
    <property type="evidence" value="ECO:0007669"/>
    <property type="project" value="TreeGrafter"/>
</dbReference>
<dbReference type="EMBL" id="CP003531">
    <property type="protein sequence ID" value="AFK51422.1"/>
    <property type="molecule type" value="Genomic_DNA"/>
</dbReference>
<dbReference type="GeneID" id="13013318"/>
<dbReference type="PROSITE" id="PS51379">
    <property type="entry name" value="4FE4S_FER_2"/>
    <property type="match status" value="2"/>
</dbReference>
<dbReference type="Proteomes" id="UP000005270">
    <property type="component" value="Chromosome"/>
</dbReference>
<dbReference type="InterPro" id="IPR010226">
    <property type="entry name" value="NADH_quinone_OxRdtase_chainI"/>
</dbReference>
<keyword evidence="5" id="KW-0411">Iron-sulfur</keyword>
<feature type="domain" description="4Fe-4S ferredoxin-type" evidence="6">
    <location>
        <begin position="68"/>
        <end position="99"/>
    </location>
</feature>
<dbReference type="OrthoDB" id="23833at2157"/>
<dbReference type="Pfam" id="PF13237">
    <property type="entry name" value="Fer4_10"/>
    <property type="match status" value="1"/>
</dbReference>
<dbReference type="PANTHER" id="PTHR10849">
    <property type="entry name" value="NADH DEHYDROGENASE UBIQUINONE IRON-SULFUR PROTEIN 8, MITOCHONDRIAL"/>
    <property type="match status" value="1"/>
</dbReference>
<accession>I3TF84</accession>
<evidence type="ECO:0000256" key="5">
    <source>
        <dbReference type="ARBA" id="ARBA00023014"/>
    </source>
</evidence>
<dbReference type="AlphaFoldDB" id="I3TF84"/>
<evidence type="ECO:0000256" key="1">
    <source>
        <dbReference type="ARBA" id="ARBA00022485"/>
    </source>
</evidence>
<keyword evidence="4" id="KW-0408">Iron</keyword>
<dbReference type="InterPro" id="IPR017896">
    <property type="entry name" value="4Fe4S_Fe-S-bd"/>
</dbReference>
<dbReference type="GO" id="GO:0009060">
    <property type="term" value="P:aerobic respiration"/>
    <property type="evidence" value="ECO:0007669"/>
    <property type="project" value="TreeGrafter"/>
</dbReference>
<dbReference type="STRING" id="1184251.TCELL_0999"/>
<evidence type="ECO:0000313" key="8">
    <source>
        <dbReference type="Proteomes" id="UP000005270"/>
    </source>
</evidence>
<dbReference type="HOGENOM" id="CLU_067218_3_1_2"/>
<evidence type="ECO:0000256" key="4">
    <source>
        <dbReference type="ARBA" id="ARBA00023004"/>
    </source>
</evidence>
<proteinExistence type="predicted"/>
<gene>
    <name evidence="7" type="ordered locus">TCELL_0999</name>
</gene>
<dbReference type="eggNOG" id="arCOG01543">
    <property type="taxonomic scope" value="Archaea"/>
</dbReference>
<evidence type="ECO:0000256" key="3">
    <source>
        <dbReference type="ARBA" id="ARBA00022737"/>
    </source>
</evidence>
<reference evidence="7 8" key="1">
    <citation type="journal article" date="2012" name="J. Bacteriol.">
        <title>Complete genome sequence of the hyperthermophilic cellulolytic Crenarchaeon 'Thermogladius cellulolyticus' 1633.</title>
        <authorList>
            <person name="Mardanov A.V."/>
            <person name="Kochetkova T.V."/>
            <person name="Beletsky A.V."/>
            <person name="Bonch-Osmolovskaya E.A."/>
            <person name="Ravin N.V."/>
            <person name="Skryabin K.G."/>
        </authorList>
    </citation>
    <scope>NUCLEOTIDE SEQUENCE [LARGE SCALE GENOMIC DNA]</scope>
    <source>
        <strain evidence="8">DSM 22663 / VKM B-2946 / 1633</strain>
    </source>
</reference>
<dbReference type="InParanoid" id="I3TF84"/>
<dbReference type="RefSeq" id="WP_014737672.1">
    <property type="nucleotide sequence ID" value="NC_017954.1"/>
</dbReference>
<dbReference type="GO" id="GO:0046872">
    <property type="term" value="F:metal ion binding"/>
    <property type="evidence" value="ECO:0007669"/>
    <property type="project" value="UniProtKB-KW"/>
</dbReference>
<sequence>MVRVLKPVELIVVASEKGRVTVKYPYQEPLVTSDFRGAIRIDASKCIGCGACVKACPPNALELLESPERLVIRYFVGRCIFCWRCVDVCPVKAVVGTREFELATDRVEDLFNYTVHRRAECRECGSGFATRRMVEYVTEKSAVSEYYANECPECRKAKILNAVARRRGGV</sequence>
<dbReference type="Gene3D" id="3.30.70.3270">
    <property type="match status" value="1"/>
</dbReference>
<evidence type="ECO:0000256" key="2">
    <source>
        <dbReference type="ARBA" id="ARBA00022723"/>
    </source>
</evidence>